<dbReference type="Gene3D" id="1.10.443.10">
    <property type="entry name" value="Intergrase catalytic core"/>
    <property type="match status" value="1"/>
</dbReference>
<dbReference type="RefSeq" id="WP_047785123.1">
    <property type="nucleotide sequence ID" value="NZ_JZWI01000014.1"/>
</dbReference>
<dbReference type="AlphaFoldDB" id="A0A0H2M5E3"/>
<sequence length="405" mass="45633">MPTFKQLPSGNWRAQVRRKGVYASETFRRHKDAQEWALATERRIDLGEPATRSKIKDLTTLGDLIDLHVTDMKEVLRAPRRSKAFTLDALKTKLGKLKLKDLTRERLIQFGKDRAKEGAGPVTISMDIGYIKLVVSHAAAVHGVRVPVEPIDLARIALKRLGLVGKGRERDRRPTLDELQSLADYFASNSRQIIPLGRIMRFAVATAMRQDEICRIRWEDIDAKARTVIVRDRKDPRDKNGNDQKVPLLDVTGFDAWAILEEQKPFSGNSSLVFPYNGRSVGTAFRRACKELSIKDLKFHDLRHEAASRLFEAGFTIEQAALVTGHKDWKMLKRYTHLRPEHLRSIKPKNIPTSLDIPTGPTPADIALGAWSNPERRAPQPNSAHASQVAKPHLEHEALSLSASI</sequence>
<dbReference type="InterPro" id="IPR011010">
    <property type="entry name" value="DNA_brk_join_enz"/>
</dbReference>
<comment type="caution">
    <text evidence="5">The sequence shown here is derived from an EMBL/GenBank/DDBJ whole genome shotgun (WGS) entry which is preliminary data.</text>
</comment>
<name>A0A0H2M5E3_VARPD</name>
<protein>
    <submittedName>
        <fullName evidence="5">Tyrosine recombinase XerC</fullName>
    </submittedName>
</protein>
<dbReference type="GO" id="GO:0015074">
    <property type="term" value="P:DNA integration"/>
    <property type="evidence" value="ECO:0007669"/>
    <property type="project" value="UniProtKB-KW"/>
</dbReference>
<dbReference type="PANTHER" id="PTHR30349">
    <property type="entry name" value="PHAGE INTEGRASE-RELATED"/>
    <property type="match status" value="1"/>
</dbReference>
<dbReference type="PROSITE" id="PS51898">
    <property type="entry name" value="TYR_RECOMBINASE"/>
    <property type="match status" value="1"/>
</dbReference>
<accession>A0A0H2M5E3</accession>
<evidence type="ECO:0000256" key="2">
    <source>
        <dbReference type="ARBA" id="ARBA00023172"/>
    </source>
</evidence>
<dbReference type="InterPro" id="IPR013762">
    <property type="entry name" value="Integrase-like_cat_sf"/>
</dbReference>
<dbReference type="InterPro" id="IPR002104">
    <property type="entry name" value="Integrase_catalytic"/>
</dbReference>
<dbReference type="Pfam" id="PF00589">
    <property type="entry name" value="Phage_integrase"/>
    <property type="match status" value="1"/>
</dbReference>
<proteinExistence type="predicted"/>
<gene>
    <name evidence="5" type="primary">xerC1</name>
    <name evidence="5" type="ORF">VPARA_30180</name>
</gene>
<evidence type="ECO:0000313" key="6">
    <source>
        <dbReference type="Proteomes" id="UP000035170"/>
    </source>
</evidence>
<dbReference type="PANTHER" id="PTHR30349:SF94">
    <property type="entry name" value="INTEGRASE_RECOMBINASE HI_1414-RELATED"/>
    <property type="match status" value="1"/>
</dbReference>
<reference evidence="5 6" key="1">
    <citation type="submission" date="2015-03" db="EMBL/GenBank/DDBJ databases">
        <title>Genome sequence of Variovorax paradoxus TBEA6.</title>
        <authorList>
            <person name="Poehlein A."/>
            <person name="Schuldes J."/>
            <person name="Wuebbeler J.H."/>
            <person name="Hiessl S."/>
            <person name="Steinbuechel A."/>
            <person name="Daniel R."/>
        </authorList>
    </citation>
    <scope>NUCLEOTIDE SEQUENCE [LARGE SCALE GENOMIC DNA]</scope>
    <source>
        <strain evidence="5 6">TBEA6</strain>
    </source>
</reference>
<organism evidence="5 6">
    <name type="scientific">Variovorax paradoxus</name>
    <dbReference type="NCBI Taxonomy" id="34073"/>
    <lineage>
        <taxon>Bacteria</taxon>
        <taxon>Pseudomonadati</taxon>
        <taxon>Pseudomonadota</taxon>
        <taxon>Betaproteobacteria</taxon>
        <taxon>Burkholderiales</taxon>
        <taxon>Comamonadaceae</taxon>
        <taxon>Variovorax</taxon>
    </lineage>
</organism>
<keyword evidence="1" id="KW-0229">DNA integration</keyword>
<dbReference type="SUPFAM" id="SSF56349">
    <property type="entry name" value="DNA breaking-rejoining enzymes"/>
    <property type="match status" value="1"/>
</dbReference>
<dbReference type="GO" id="GO:0003677">
    <property type="term" value="F:DNA binding"/>
    <property type="evidence" value="ECO:0007669"/>
    <property type="project" value="InterPro"/>
</dbReference>
<dbReference type="PATRIC" id="fig|34073.19.peg.3100"/>
<evidence type="ECO:0000256" key="1">
    <source>
        <dbReference type="ARBA" id="ARBA00022908"/>
    </source>
</evidence>
<evidence type="ECO:0000313" key="5">
    <source>
        <dbReference type="EMBL" id="KLN55982.1"/>
    </source>
</evidence>
<keyword evidence="2" id="KW-0233">DNA recombination</keyword>
<dbReference type="GO" id="GO:0006310">
    <property type="term" value="P:DNA recombination"/>
    <property type="evidence" value="ECO:0007669"/>
    <property type="project" value="UniProtKB-KW"/>
</dbReference>
<keyword evidence="6" id="KW-1185">Reference proteome</keyword>
<evidence type="ECO:0000256" key="3">
    <source>
        <dbReference type="SAM" id="MobiDB-lite"/>
    </source>
</evidence>
<dbReference type="EMBL" id="JZWI01000014">
    <property type="protein sequence ID" value="KLN55982.1"/>
    <property type="molecule type" value="Genomic_DNA"/>
</dbReference>
<dbReference type="Proteomes" id="UP000035170">
    <property type="component" value="Unassembled WGS sequence"/>
</dbReference>
<dbReference type="CDD" id="cd00796">
    <property type="entry name" value="INT_Rci_Hp1_C"/>
    <property type="match status" value="1"/>
</dbReference>
<evidence type="ECO:0000259" key="4">
    <source>
        <dbReference type="PROSITE" id="PS51898"/>
    </source>
</evidence>
<dbReference type="InterPro" id="IPR050090">
    <property type="entry name" value="Tyrosine_recombinase_XerCD"/>
</dbReference>
<feature type="region of interest" description="Disordered" evidence="3">
    <location>
        <begin position="373"/>
        <end position="393"/>
    </location>
</feature>
<feature type="domain" description="Tyr recombinase" evidence="4">
    <location>
        <begin position="169"/>
        <end position="348"/>
    </location>
</feature>